<dbReference type="InterPro" id="IPR009038">
    <property type="entry name" value="GOLD_dom"/>
</dbReference>
<keyword evidence="3 7" id="KW-0812">Transmembrane</keyword>
<feature type="signal peptide" evidence="8">
    <location>
        <begin position="1"/>
        <end position="24"/>
    </location>
</feature>
<dbReference type="InterPro" id="IPR015720">
    <property type="entry name" value="Emp24-like"/>
</dbReference>
<accession>A0A9P6FKJ3</accession>
<evidence type="ECO:0000256" key="4">
    <source>
        <dbReference type="ARBA" id="ARBA00022729"/>
    </source>
</evidence>
<evidence type="ECO:0000313" key="11">
    <source>
        <dbReference type="Proteomes" id="UP000780801"/>
    </source>
</evidence>
<reference evidence="10" key="1">
    <citation type="journal article" date="2020" name="Fungal Divers.">
        <title>Resolving the Mortierellaceae phylogeny through synthesis of multi-gene phylogenetics and phylogenomics.</title>
        <authorList>
            <person name="Vandepol N."/>
            <person name="Liber J."/>
            <person name="Desiro A."/>
            <person name="Na H."/>
            <person name="Kennedy M."/>
            <person name="Barry K."/>
            <person name="Grigoriev I.V."/>
            <person name="Miller A.N."/>
            <person name="O'Donnell K."/>
            <person name="Stajich J.E."/>
            <person name="Bonito G."/>
        </authorList>
    </citation>
    <scope>NUCLEOTIDE SEQUENCE</scope>
    <source>
        <strain evidence="10">KOD1015</strain>
    </source>
</reference>
<dbReference type="OrthoDB" id="3427at2759"/>
<evidence type="ECO:0000256" key="3">
    <source>
        <dbReference type="ARBA" id="ARBA00022692"/>
    </source>
</evidence>
<sequence length="175" mass="19828">MAINVTRWSFALLVLLSILPSVFGLYFYLEGAEQKCFTEELPSQTIVIGEYAAEEWNEDTKQFVKNKDSGIEVVVEEMPEGKRVFSQKLAASGKFKFTSSESGTHAICIFSTASGWFDNSKTRITLDLAIRDIGDDGDAPEGTLSELAMRVRDLNDRVDEIRREQAYLREHEKEF</sequence>
<evidence type="ECO:0000256" key="5">
    <source>
        <dbReference type="ARBA" id="ARBA00022989"/>
    </source>
</evidence>
<keyword evidence="4 8" id="KW-0732">Signal</keyword>
<comment type="caution">
    <text evidence="10">The sequence shown here is derived from an EMBL/GenBank/DDBJ whole genome shotgun (WGS) entry which is preliminary data.</text>
</comment>
<evidence type="ECO:0000256" key="8">
    <source>
        <dbReference type="SAM" id="SignalP"/>
    </source>
</evidence>
<keyword evidence="6" id="KW-0472">Membrane</keyword>
<proteinExistence type="inferred from homology"/>
<dbReference type="GO" id="GO:0016020">
    <property type="term" value="C:membrane"/>
    <property type="evidence" value="ECO:0007669"/>
    <property type="project" value="UniProtKB-SubCell"/>
</dbReference>
<evidence type="ECO:0000256" key="1">
    <source>
        <dbReference type="ARBA" id="ARBA00004479"/>
    </source>
</evidence>
<feature type="chain" id="PRO_5040224472" evidence="8">
    <location>
        <begin position="25"/>
        <end position="175"/>
    </location>
</feature>
<dbReference type="EMBL" id="JAABOA010005560">
    <property type="protein sequence ID" value="KAF9575988.1"/>
    <property type="molecule type" value="Genomic_DNA"/>
</dbReference>
<dbReference type="SMART" id="SM01190">
    <property type="entry name" value="EMP24_GP25L"/>
    <property type="match status" value="1"/>
</dbReference>
<dbReference type="Proteomes" id="UP000780801">
    <property type="component" value="Unassembled WGS sequence"/>
</dbReference>
<name>A0A9P6FKJ3_9FUNG</name>
<comment type="similarity">
    <text evidence="2 7">Belongs to the EMP24/GP25L family.</text>
</comment>
<comment type="subcellular location">
    <subcellularLocation>
        <location evidence="1 7">Membrane</location>
        <topology evidence="1 7">Single-pass type I membrane protein</topology>
    </subcellularLocation>
</comment>
<dbReference type="PROSITE" id="PS50866">
    <property type="entry name" value="GOLD"/>
    <property type="match status" value="1"/>
</dbReference>
<feature type="non-terminal residue" evidence="10">
    <location>
        <position position="1"/>
    </location>
</feature>
<evidence type="ECO:0000256" key="6">
    <source>
        <dbReference type="ARBA" id="ARBA00023136"/>
    </source>
</evidence>
<feature type="domain" description="GOLD" evidence="9">
    <location>
        <begin position="34"/>
        <end position="132"/>
    </location>
</feature>
<gene>
    <name evidence="10" type="primary">ERP1_2</name>
    <name evidence="10" type="ORF">BGW38_008177</name>
</gene>
<organism evidence="10 11">
    <name type="scientific">Lunasporangiospora selenospora</name>
    <dbReference type="NCBI Taxonomy" id="979761"/>
    <lineage>
        <taxon>Eukaryota</taxon>
        <taxon>Fungi</taxon>
        <taxon>Fungi incertae sedis</taxon>
        <taxon>Mucoromycota</taxon>
        <taxon>Mortierellomycotina</taxon>
        <taxon>Mortierellomycetes</taxon>
        <taxon>Mortierellales</taxon>
        <taxon>Mortierellaceae</taxon>
        <taxon>Lunasporangiospora</taxon>
    </lineage>
</organism>
<dbReference type="AlphaFoldDB" id="A0A9P6FKJ3"/>
<evidence type="ECO:0000256" key="2">
    <source>
        <dbReference type="ARBA" id="ARBA00007104"/>
    </source>
</evidence>
<evidence type="ECO:0000313" key="10">
    <source>
        <dbReference type="EMBL" id="KAF9575988.1"/>
    </source>
</evidence>
<keyword evidence="11" id="KW-1185">Reference proteome</keyword>
<dbReference type="Pfam" id="PF01105">
    <property type="entry name" value="EMP24_GP25L"/>
    <property type="match status" value="1"/>
</dbReference>
<dbReference type="PANTHER" id="PTHR22811">
    <property type="entry name" value="TRANSMEMBRANE EMP24 DOMAIN-CONTAINING PROTEIN"/>
    <property type="match status" value="1"/>
</dbReference>
<keyword evidence="5" id="KW-1133">Transmembrane helix</keyword>
<evidence type="ECO:0000259" key="9">
    <source>
        <dbReference type="PROSITE" id="PS50866"/>
    </source>
</evidence>
<evidence type="ECO:0000256" key="7">
    <source>
        <dbReference type="RuleBase" id="RU003827"/>
    </source>
</evidence>
<protein>
    <submittedName>
        <fullName evidence="10">Emp24p/erv25p- protein</fullName>
    </submittedName>
</protein>